<evidence type="ECO:0008006" key="4">
    <source>
        <dbReference type="Google" id="ProtNLM"/>
    </source>
</evidence>
<organism evidence="2 3">
    <name type="scientific">Sulfoacidibacillus ferrooxidans</name>
    <dbReference type="NCBI Taxonomy" id="2005001"/>
    <lineage>
        <taxon>Bacteria</taxon>
        <taxon>Bacillati</taxon>
        <taxon>Bacillota</taxon>
        <taxon>Bacilli</taxon>
        <taxon>Bacillales</taxon>
        <taxon>Alicyclobacillaceae</taxon>
        <taxon>Sulfoacidibacillus</taxon>
    </lineage>
</organism>
<keyword evidence="1" id="KW-0472">Membrane</keyword>
<evidence type="ECO:0000313" key="3">
    <source>
        <dbReference type="Proteomes" id="UP001139263"/>
    </source>
</evidence>
<comment type="caution">
    <text evidence="2">The sequence shown here is derived from an EMBL/GenBank/DDBJ whole genome shotgun (WGS) entry which is preliminary data.</text>
</comment>
<feature type="transmembrane region" description="Helical" evidence="1">
    <location>
        <begin position="15"/>
        <end position="36"/>
    </location>
</feature>
<proteinExistence type="predicted"/>
<dbReference type="EMBL" id="JALBUF010000006">
    <property type="protein sequence ID" value="MCI0183784.1"/>
    <property type="molecule type" value="Genomic_DNA"/>
</dbReference>
<sequence>MIKNDMFLRKEEGSALISVLLFSAILSILISTVLIISLDSQNSFRSAHDQTQALYNARAGIADGEYQLRYIFHELNHGEYADLFNNLIVYLHSSAEDRSSPLVISRIQGKWNCTLTRIRVNFIGEKNMDIKGLLTSEGMDHGYSVTLETMVTEHIYINDKKIHIKMIETNPVILQNR</sequence>
<keyword evidence="1" id="KW-1133">Transmembrane helix</keyword>
<protein>
    <recommendedName>
        <fullName evidence="4">Type 4 fimbrial biogenesis protein PilX N-terminal domain-containing protein</fullName>
    </recommendedName>
</protein>
<evidence type="ECO:0000256" key="1">
    <source>
        <dbReference type="SAM" id="Phobius"/>
    </source>
</evidence>
<keyword evidence="3" id="KW-1185">Reference proteome</keyword>
<reference evidence="2" key="1">
    <citation type="submission" date="2022-03" db="EMBL/GenBank/DDBJ databases">
        <title>Draft Genome Sequence of Firmicute Strain S0AB, a Heterotrophic Iron/Sulfur-Oxidizing Extreme Acidophile.</title>
        <authorList>
            <person name="Vergara E."/>
            <person name="Pakostova E."/>
            <person name="Johnson D.B."/>
            <person name="Holmes D.S."/>
        </authorList>
    </citation>
    <scope>NUCLEOTIDE SEQUENCE</scope>
    <source>
        <strain evidence="2">S0AB</strain>
    </source>
</reference>
<gene>
    <name evidence="2" type="ORF">MM817_02075</name>
</gene>
<keyword evidence="1" id="KW-0812">Transmembrane</keyword>
<accession>A0A9X1VAA8</accession>
<dbReference type="Proteomes" id="UP001139263">
    <property type="component" value="Unassembled WGS sequence"/>
</dbReference>
<evidence type="ECO:0000313" key="2">
    <source>
        <dbReference type="EMBL" id="MCI0183784.1"/>
    </source>
</evidence>
<name>A0A9X1VAA8_9BACL</name>
<dbReference type="RefSeq" id="WP_241714502.1">
    <property type="nucleotide sequence ID" value="NZ_JALBUF010000006.1"/>
</dbReference>
<dbReference type="AlphaFoldDB" id="A0A9X1VAA8"/>